<dbReference type="Pfam" id="PF02625">
    <property type="entry name" value="XdhC_CoxI"/>
    <property type="match status" value="1"/>
</dbReference>
<feature type="domain" description="XdhC- CoxI" evidence="1">
    <location>
        <begin position="14"/>
        <end position="72"/>
    </location>
</feature>
<dbReference type="Gene3D" id="3.40.50.720">
    <property type="entry name" value="NAD(P)-binding Rossmann-like Domain"/>
    <property type="match status" value="1"/>
</dbReference>
<dbReference type="InterPro" id="IPR027051">
    <property type="entry name" value="XdhC_Rossmann_dom"/>
</dbReference>
<proteinExistence type="predicted"/>
<dbReference type="Proteomes" id="UP001597163">
    <property type="component" value="Unassembled WGS sequence"/>
</dbReference>
<dbReference type="Pfam" id="PF13478">
    <property type="entry name" value="XdhC_C"/>
    <property type="match status" value="1"/>
</dbReference>
<evidence type="ECO:0000313" key="4">
    <source>
        <dbReference type="Proteomes" id="UP001597163"/>
    </source>
</evidence>
<evidence type="ECO:0000259" key="2">
    <source>
        <dbReference type="Pfam" id="PF13478"/>
    </source>
</evidence>
<accession>A0ABW3R7W1</accession>
<dbReference type="NCBIfam" id="TIGR02964">
    <property type="entry name" value="xanthine_xdhC"/>
    <property type="match status" value="1"/>
</dbReference>
<gene>
    <name evidence="3" type="primary">xdhC</name>
    <name evidence="3" type="ORF">ACFQ2E_00165</name>
</gene>
<reference evidence="4" key="1">
    <citation type="journal article" date="2019" name="Int. J. Syst. Evol. Microbiol.">
        <title>The Global Catalogue of Microorganisms (GCM) 10K type strain sequencing project: providing services to taxonomists for standard genome sequencing and annotation.</title>
        <authorList>
            <consortium name="The Broad Institute Genomics Platform"/>
            <consortium name="The Broad Institute Genome Sequencing Center for Infectious Disease"/>
            <person name="Wu L."/>
            <person name="Ma J."/>
        </authorList>
    </citation>
    <scope>NUCLEOTIDE SEQUENCE [LARGE SCALE GENOMIC DNA]</scope>
    <source>
        <strain evidence="4">CCUG 63246</strain>
    </source>
</reference>
<protein>
    <submittedName>
        <fullName evidence="3">Xanthine dehydrogenase accessory protein XdhC</fullName>
    </submittedName>
</protein>
<dbReference type="InterPro" id="IPR052698">
    <property type="entry name" value="MoCofactor_Util/Proc"/>
</dbReference>
<dbReference type="PANTHER" id="PTHR30388">
    <property type="entry name" value="ALDEHYDE OXIDOREDUCTASE MOLYBDENUM COFACTOR ASSEMBLY PROTEIN"/>
    <property type="match status" value="1"/>
</dbReference>
<dbReference type="InterPro" id="IPR014308">
    <property type="entry name" value="Xanthine_DH_XdhC"/>
</dbReference>
<dbReference type="EMBL" id="JBHTLJ010000001">
    <property type="protein sequence ID" value="MFD1160807.1"/>
    <property type="molecule type" value="Genomic_DNA"/>
</dbReference>
<dbReference type="InterPro" id="IPR003777">
    <property type="entry name" value="XdhC_CoxI"/>
</dbReference>
<evidence type="ECO:0000313" key="3">
    <source>
        <dbReference type="EMBL" id="MFD1160807.1"/>
    </source>
</evidence>
<organism evidence="3 4">
    <name type="scientific">Hwangdonia seohaensis</name>
    <dbReference type="NCBI Taxonomy" id="1240727"/>
    <lineage>
        <taxon>Bacteria</taxon>
        <taxon>Pseudomonadati</taxon>
        <taxon>Bacteroidota</taxon>
        <taxon>Flavobacteriia</taxon>
        <taxon>Flavobacteriales</taxon>
        <taxon>Flavobacteriaceae</taxon>
        <taxon>Hwangdonia</taxon>
    </lineage>
</organism>
<name>A0ABW3R7W1_9FLAO</name>
<keyword evidence="4" id="KW-1185">Reference proteome</keyword>
<dbReference type="PANTHER" id="PTHR30388:SF6">
    <property type="entry name" value="XANTHINE DEHYDROGENASE SUBUNIT A-RELATED"/>
    <property type="match status" value="1"/>
</dbReference>
<comment type="caution">
    <text evidence="3">The sequence shown here is derived from an EMBL/GenBank/DDBJ whole genome shotgun (WGS) entry which is preliminary data.</text>
</comment>
<feature type="domain" description="XdhC Rossmann" evidence="2">
    <location>
        <begin position="104"/>
        <end position="249"/>
    </location>
</feature>
<sequence length="263" mass="29496">MLNWIDLLKHYKDKREAVALITVTQCLGSTPCVVGSRMIVTKNRDIHGTIGGGKLEFNAIDEAIIAINENRIMTSSYTLGPEFEQCCGGKVELIIEPMNQYPKLFVFGAGHIGVEICNMMENTPFEVHLIDSRANWFSKIPLKAHVHKHEAKLNDFKTFKDAVQWGSQCYVLVLTLDHKLDFDIIAMALKQDTEFLGLIGSKTKRVRFNNMLIKDMQIIEGMGHVVCPIGLELGGNSPKEIAISVVAQLIQIHYKGLPEKRFA</sequence>
<evidence type="ECO:0000259" key="1">
    <source>
        <dbReference type="Pfam" id="PF02625"/>
    </source>
</evidence>
<dbReference type="RefSeq" id="WP_311934913.1">
    <property type="nucleotide sequence ID" value="NZ_JAVSCK010000001.1"/>
</dbReference>